<evidence type="ECO:0000313" key="2">
    <source>
        <dbReference type="Proteomes" id="UP000798662"/>
    </source>
</evidence>
<keyword evidence="2" id="KW-1185">Reference proteome</keyword>
<gene>
    <name evidence="1" type="ORF">I4F81_003224</name>
</gene>
<proteinExistence type="predicted"/>
<evidence type="ECO:0000313" key="1">
    <source>
        <dbReference type="EMBL" id="KAK1860636.1"/>
    </source>
</evidence>
<accession>A0ACC3BSE7</accession>
<dbReference type="EMBL" id="CM020618">
    <property type="protein sequence ID" value="KAK1860636.1"/>
    <property type="molecule type" value="Genomic_DNA"/>
</dbReference>
<name>A0ACC3BSE7_PYRYE</name>
<organism evidence="1 2">
    <name type="scientific">Pyropia yezoensis</name>
    <name type="common">Susabi-nori</name>
    <name type="synonym">Porphyra yezoensis</name>
    <dbReference type="NCBI Taxonomy" id="2788"/>
    <lineage>
        <taxon>Eukaryota</taxon>
        <taxon>Rhodophyta</taxon>
        <taxon>Bangiophyceae</taxon>
        <taxon>Bangiales</taxon>
        <taxon>Bangiaceae</taxon>
        <taxon>Pyropia</taxon>
    </lineage>
</organism>
<comment type="caution">
    <text evidence="1">The sequence shown here is derived from an EMBL/GenBank/DDBJ whole genome shotgun (WGS) entry which is preliminary data.</text>
</comment>
<reference evidence="1" key="1">
    <citation type="submission" date="2019-11" db="EMBL/GenBank/DDBJ databases">
        <title>Nori genome reveals adaptations in red seaweeds to the harsh intertidal environment.</title>
        <authorList>
            <person name="Wang D."/>
            <person name="Mao Y."/>
        </authorList>
    </citation>
    <scope>NUCLEOTIDE SEQUENCE</scope>
    <source>
        <tissue evidence="1">Gametophyte</tissue>
    </source>
</reference>
<sequence>MRSFFNETLSETIYDDLFESLRQRAEDFYRGEVWSLKHIYGTLSWFIDEPTDGGGKQLTPSVVTTWLNDTGMICCSCVGRSVHVARHRSSPGEDAPCVHVVTFLRAVTRLCKRIGVSVALFRSRVPALYTGENEGGCATESMSSSKPHAEDWDAEGPIQTVRTGQSVVAAVVSGLGPCKVLVPVRCSRKSTSCAFCDTAAGFSCVHALRCRSISRAGGTEDSSSKKKPGADEDAARSTLPISMFNCPYTVRVDVEVCKLMEAGDALAVRAPSSCPTCSKRRDDASLKTDTGEVMCSKGFCRMKVESFFCSSPACARRVYLDGRSVGVVILSTSTASTVAIMRDMAREVATSGSTFGACYRRWFNAFMDLCDSDLYSKMKTVSTRSRQTVSSVFFLALRLMCKEPPLWAFKCSTCQDKSGRFRVITADGIWAGYLNRMASEKDVIPTEVCASLKSKVDAASLHPSEWVRRKSCSIKRLWTRFKTGRLLFCDAKTQIILLGVGRG</sequence>
<dbReference type="Proteomes" id="UP000798662">
    <property type="component" value="Chromosome 1"/>
</dbReference>
<protein>
    <submittedName>
        <fullName evidence="1">Uncharacterized protein</fullName>
    </submittedName>
</protein>